<reference evidence="2 3" key="1">
    <citation type="submission" date="2020-08" db="EMBL/GenBank/DDBJ databases">
        <title>Plant Genome Project.</title>
        <authorList>
            <person name="Zhang R.-G."/>
        </authorList>
    </citation>
    <scope>NUCLEOTIDE SEQUENCE [LARGE SCALE GENOMIC DNA]</scope>
    <source>
        <tissue evidence="2">Rhizome</tissue>
    </source>
</reference>
<evidence type="ECO:0000313" key="3">
    <source>
        <dbReference type="Proteomes" id="UP000734854"/>
    </source>
</evidence>
<comment type="caution">
    <text evidence="2">The sequence shown here is derived from an EMBL/GenBank/DDBJ whole genome shotgun (WGS) entry which is preliminary data.</text>
</comment>
<evidence type="ECO:0000256" key="1">
    <source>
        <dbReference type="SAM" id="Coils"/>
    </source>
</evidence>
<dbReference type="PANTHER" id="PTHR35164:SF9">
    <property type="entry name" value="EXPRESSED PROTEIN"/>
    <property type="match status" value="1"/>
</dbReference>
<dbReference type="EMBL" id="JACMSC010000007">
    <property type="protein sequence ID" value="KAG6516504.1"/>
    <property type="molecule type" value="Genomic_DNA"/>
</dbReference>
<evidence type="ECO:0000313" key="2">
    <source>
        <dbReference type="EMBL" id="KAG6516504.1"/>
    </source>
</evidence>
<keyword evidence="3" id="KW-1185">Reference proteome</keyword>
<keyword evidence="1" id="KW-0175">Coiled coil</keyword>
<feature type="coiled-coil region" evidence="1">
    <location>
        <begin position="87"/>
        <end position="117"/>
    </location>
</feature>
<accession>A0A8J5HF83</accession>
<name>A0A8J5HF83_ZINOF</name>
<sequence>MIIASVSHQIDAIAASRGMAMGGEAEVVQLREHLHKLAQERCQALEELEEMQWKMLTQRESQVRSEARVNELEYELENSRASECHMLESLASQTKQLEQTKILLEEMKLELRTFRAASSSPRHGKNEAAVLQTELRLALEAEEKSKRAMDGLALALKEVSTESGRLKGELEAARGESERVGVSLRGAEAEAERLKAEAEESVAAWLEKEAGFLECIRTSEAELEAARRDCTRAERKHRSAVDEASNLRDIVKQAIKEASVVKEALEIARRENAKLQDVLEAARRELQEAKAREAAALRSFGDMKRVFASPAVPTEQALKVKRIAKYPSDNWRHHSVGGESDRLFEAVEYSPKQRKTTSEEVALAAVAAEGGWDSPARYKLRRGRF</sequence>
<proteinExistence type="predicted"/>
<gene>
    <name evidence="2" type="ORF">ZIOFF_026969</name>
</gene>
<dbReference type="Proteomes" id="UP000734854">
    <property type="component" value="Unassembled WGS sequence"/>
</dbReference>
<dbReference type="PANTHER" id="PTHR35164">
    <property type="entry name" value="EXPRESSED PROTEIN"/>
    <property type="match status" value="1"/>
</dbReference>
<organism evidence="2 3">
    <name type="scientific">Zingiber officinale</name>
    <name type="common">Ginger</name>
    <name type="synonym">Amomum zingiber</name>
    <dbReference type="NCBI Taxonomy" id="94328"/>
    <lineage>
        <taxon>Eukaryota</taxon>
        <taxon>Viridiplantae</taxon>
        <taxon>Streptophyta</taxon>
        <taxon>Embryophyta</taxon>
        <taxon>Tracheophyta</taxon>
        <taxon>Spermatophyta</taxon>
        <taxon>Magnoliopsida</taxon>
        <taxon>Liliopsida</taxon>
        <taxon>Zingiberales</taxon>
        <taxon>Zingiberaceae</taxon>
        <taxon>Zingiber</taxon>
    </lineage>
</organism>
<feature type="coiled-coil region" evidence="1">
    <location>
        <begin position="184"/>
        <end position="299"/>
    </location>
</feature>
<dbReference type="AlphaFoldDB" id="A0A8J5HF83"/>
<protein>
    <submittedName>
        <fullName evidence="2">Uncharacterized protein</fullName>
    </submittedName>
</protein>
<dbReference type="OrthoDB" id="774313at2759"/>